<dbReference type="OrthoDB" id="9812878at2"/>
<keyword evidence="3" id="KW-0472">Membrane</keyword>
<dbReference type="PANTHER" id="PTHR30429:SF0">
    <property type="entry name" value="METHIONINE-BINDING LIPOPROTEIN METQ"/>
    <property type="match status" value="1"/>
</dbReference>
<keyword evidence="11" id="KW-1185">Reference proteome</keyword>
<evidence type="ECO:0000313" key="9">
    <source>
        <dbReference type="EMBL" id="ASU79988.1"/>
    </source>
</evidence>
<comment type="similarity">
    <text evidence="6">Belongs to the nlpA lipoprotein family.</text>
</comment>
<evidence type="ECO:0000313" key="11">
    <source>
        <dbReference type="Proteomes" id="UP000029737"/>
    </source>
</evidence>
<dbReference type="Pfam" id="PF03180">
    <property type="entry name" value="Lipoprotein_9"/>
    <property type="match status" value="1"/>
</dbReference>
<proteinExistence type="inferred from homology"/>
<evidence type="ECO:0000313" key="12">
    <source>
        <dbReference type="Proteomes" id="UP000215043"/>
    </source>
</evidence>
<dbReference type="KEGG" id="aey:CDG81_18905"/>
<dbReference type="PANTHER" id="PTHR30429">
    <property type="entry name" value="D-METHIONINE-BINDING LIPOPROTEIN METQ"/>
    <property type="match status" value="1"/>
</dbReference>
<reference evidence="10 11" key="1">
    <citation type="journal article" date="2014" name="PLoS ONE">
        <title>Identification and Characterization of a New Erythromycin Biosynthetic Gene Cluster in Actinopolyspora erythraea YIM90600, a Novel Erythronolide-Producing Halophilic Actinomycete Isolated from Salt Field.</title>
        <authorList>
            <person name="Chen D."/>
            <person name="Feng J."/>
            <person name="Huang L."/>
            <person name="Zhang Q."/>
            <person name="Wu J."/>
            <person name="Zhu X."/>
            <person name="Duan Y."/>
            <person name="Xu Z."/>
        </authorList>
    </citation>
    <scope>NUCLEOTIDE SEQUENCE [LARGE SCALE GENOMIC DNA]</scope>
    <source>
        <strain evidence="10 11">YIM90600</strain>
    </source>
</reference>
<keyword evidence="5 6" id="KW-0449">Lipoprotein</keyword>
<dbReference type="HOGENOM" id="CLU_067080_0_0_11"/>
<evidence type="ECO:0000256" key="2">
    <source>
        <dbReference type="ARBA" id="ARBA00022729"/>
    </source>
</evidence>
<dbReference type="SUPFAM" id="SSF53850">
    <property type="entry name" value="Periplasmic binding protein-like II"/>
    <property type="match status" value="1"/>
</dbReference>
<gene>
    <name evidence="9" type="ORF">CDG81_18905</name>
    <name evidence="10" type="ORF">IL38_06010</name>
</gene>
<keyword evidence="2 8" id="KW-0732">Signal</keyword>
<dbReference type="RefSeq" id="WP_043570746.1">
    <property type="nucleotide sequence ID" value="NZ_CP022752.1"/>
</dbReference>
<evidence type="ECO:0000313" key="10">
    <source>
        <dbReference type="EMBL" id="KGI82287.1"/>
    </source>
</evidence>
<feature type="lipid moiety-binding region" description="S-diacylglycerol cysteine" evidence="7">
    <location>
        <position position="20"/>
    </location>
</feature>
<dbReference type="AlphaFoldDB" id="A0A099D901"/>
<dbReference type="GO" id="GO:0016020">
    <property type="term" value="C:membrane"/>
    <property type="evidence" value="ECO:0007669"/>
    <property type="project" value="UniProtKB-SubCell"/>
</dbReference>
<feature type="chain" id="PRO_5044540478" description="Lipoprotein" evidence="8">
    <location>
        <begin position="19"/>
        <end position="269"/>
    </location>
</feature>
<accession>A0A099D901</accession>
<organism evidence="9 12">
    <name type="scientific">Actinopolyspora erythraea</name>
    <dbReference type="NCBI Taxonomy" id="414996"/>
    <lineage>
        <taxon>Bacteria</taxon>
        <taxon>Bacillati</taxon>
        <taxon>Actinomycetota</taxon>
        <taxon>Actinomycetes</taxon>
        <taxon>Actinopolysporales</taxon>
        <taxon>Actinopolysporaceae</taxon>
        <taxon>Actinopolyspora</taxon>
    </lineage>
</organism>
<evidence type="ECO:0000256" key="4">
    <source>
        <dbReference type="ARBA" id="ARBA00023139"/>
    </source>
</evidence>
<name>A0A099D901_9ACTN</name>
<dbReference type="eggNOG" id="COG1464">
    <property type="taxonomic scope" value="Bacteria"/>
</dbReference>
<evidence type="ECO:0000256" key="6">
    <source>
        <dbReference type="PIRNR" id="PIRNR002854"/>
    </source>
</evidence>
<reference evidence="9 12" key="2">
    <citation type="submission" date="2017-08" db="EMBL/GenBank/DDBJ databases">
        <title>The complete genome sequence of moderately halophilic actinomycete Actinopolyspora erythraea YIM 90600, the producer of novel erythromycin, novel actinopolysporins A-C and tubercidin.</title>
        <authorList>
            <person name="Yin M."/>
            <person name="Tang S."/>
        </authorList>
    </citation>
    <scope>NUCLEOTIDE SEQUENCE [LARGE SCALE GENOMIC DNA]</scope>
    <source>
        <strain evidence="9 12">YIM 90600</strain>
    </source>
</reference>
<evidence type="ECO:0000256" key="8">
    <source>
        <dbReference type="SAM" id="SignalP"/>
    </source>
</evidence>
<dbReference type="EMBL" id="JPMV01000012">
    <property type="protein sequence ID" value="KGI82287.1"/>
    <property type="molecule type" value="Genomic_DNA"/>
</dbReference>
<dbReference type="PROSITE" id="PS51257">
    <property type="entry name" value="PROKAR_LIPOPROTEIN"/>
    <property type="match status" value="1"/>
</dbReference>
<protein>
    <recommendedName>
        <fullName evidence="6">Lipoprotein</fullName>
    </recommendedName>
</protein>
<evidence type="ECO:0000256" key="3">
    <source>
        <dbReference type="ARBA" id="ARBA00023136"/>
    </source>
</evidence>
<dbReference type="PIRSF" id="PIRSF002854">
    <property type="entry name" value="MetQ"/>
    <property type="match status" value="1"/>
</dbReference>
<dbReference type="InterPro" id="IPR004872">
    <property type="entry name" value="Lipoprotein_NlpA"/>
</dbReference>
<keyword evidence="4" id="KW-0564">Palmitate</keyword>
<dbReference type="Proteomes" id="UP000215043">
    <property type="component" value="Chromosome"/>
</dbReference>
<evidence type="ECO:0000256" key="7">
    <source>
        <dbReference type="PIRSR" id="PIRSR002854-1"/>
    </source>
</evidence>
<feature type="signal peptide" evidence="8">
    <location>
        <begin position="1"/>
        <end position="18"/>
    </location>
</feature>
<dbReference type="Proteomes" id="UP000029737">
    <property type="component" value="Unassembled WGS sequence"/>
</dbReference>
<sequence length="269" mass="29384">MRTRILASLLTVSALALAGCGGGSAAQDDPDAAIKVGATAQPHGEILEYVKENLASEQDLKIEIETFSDYNRPNAATANGSLDANYYQHKPFLEEYKEERGGDLQWVAPVHLEPLGIYSKKIGSLDEVSDGDTVTIPNDPSNRGRALKLLQDKGLIELKKGSAEETNVRDIVSNPKNLQIEEMKAAQIPRTLQDVRFAVVNGNYALKANLDDPLALESTENNPYVNGVVTNSEMRDDPRVDKLVDMLQSQEVKDFINEEYGGKSVIPAS</sequence>
<comment type="subcellular location">
    <subcellularLocation>
        <location evidence="1">Membrane</location>
        <topology evidence="1">Lipid-anchor</topology>
    </subcellularLocation>
</comment>
<dbReference type="EMBL" id="CP022752">
    <property type="protein sequence ID" value="ASU79988.1"/>
    <property type="molecule type" value="Genomic_DNA"/>
</dbReference>
<evidence type="ECO:0000256" key="1">
    <source>
        <dbReference type="ARBA" id="ARBA00004635"/>
    </source>
</evidence>
<dbReference type="Gene3D" id="3.40.190.10">
    <property type="entry name" value="Periplasmic binding protein-like II"/>
    <property type="match status" value="2"/>
</dbReference>
<evidence type="ECO:0000256" key="5">
    <source>
        <dbReference type="ARBA" id="ARBA00023288"/>
    </source>
</evidence>